<accession>A0AAN9LZ67</accession>
<gene>
    <name evidence="1" type="ORF">VNO77_15002</name>
</gene>
<sequence length="205" mass="23107">MAFVQPRLRLLAWPVCEFYLVGPISRLAREACLTNGPHTHFNSILHVMLGCLKLCNSLLGWGIQPIQHGDVGMINKWNLTCGLEEVFRKQFLDDREGITLSRELPICLYLWLTRKYALWAHNQTPNSPAGVPVGMKNVMHYSVRVEVSIFDLGALTWTSSAFKELVCQSPCALSSAFFPIHSSFSSPLPHACIFHLLYSVLSFPF</sequence>
<dbReference type="AlphaFoldDB" id="A0AAN9LZ67"/>
<organism evidence="1 2">
    <name type="scientific">Canavalia gladiata</name>
    <name type="common">Sword bean</name>
    <name type="synonym">Dolichos gladiatus</name>
    <dbReference type="NCBI Taxonomy" id="3824"/>
    <lineage>
        <taxon>Eukaryota</taxon>
        <taxon>Viridiplantae</taxon>
        <taxon>Streptophyta</taxon>
        <taxon>Embryophyta</taxon>
        <taxon>Tracheophyta</taxon>
        <taxon>Spermatophyta</taxon>
        <taxon>Magnoliopsida</taxon>
        <taxon>eudicotyledons</taxon>
        <taxon>Gunneridae</taxon>
        <taxon>Pentapetalae</taxon>
        <taxon>rosids</taxon>
        <taxon>fabids</taxon>
        <taxon>Fabales</taxon>
        <taxon>Fabaceae</taxon>
        <taxon>Papilionoideae</taxon>
        <taxon>50 kb inversion clade</taxon>
        <taxon>NPAAA clade</taxon>
        <taxon>indigoferoid/millettioid clade</taxon>
        <taxon>Phaseoleae</taxon>
        <taxon>Canavalia</taxon>
    </lineage>
</organism>
<reference evidence="1 2" key="1">
    <citation type="submission" date="2024-01" db="EMBL/GenBank/DDBJ databases">
        <title>The genomes of 5 underutilized Papilionoideae crops provide insights into root nodulation and disease resistanc.</title>
        <authorList>
            <person name="Jiang F."/>
        </authorList>
    </citation>
    <scope>NUCLEOTIDE SEQUENCE [LARGE SCALE GENOMIC DNA]</scope>
    <source>
        <strain evidence="1">LVBAO_FW01</strain>
        <tissue evidence="1">Leaves</tissue>
    </source>
</reference>
<name>A0AAN9LZ67_CANGL</name>
<dbReference type="EMBL" id="JAYMYQ010000003">
    <property type="protein sequence ID" value="KAK7344851.1"/>
    <property type="molecule type" value="Genomic_DNA"/>
</dbReference>
<dbReference type="Proteomes" id="UP001367508">
    <property type="component" value="Unassembled WGS sequence"/>
</dbReference>
<comment type="caution">
    <text evidence="1">The sequence shown here is derived from an EMBL/GenBank/DDBJ whole genome shotgun (WGS) entry which is preliminary data.</text>
</comment>
<evidence type="ECO:0000313" key="1">
    <source>
        <dbReference type="EMBL" id="KAK7344851.1"/>
    </source>
</evidence>
<evidence type="ECO:0000313" key="2">
    <source>
        <dbReference type="Proteomes" id="UP001367508"/>
    </source>
</evidence>
<protein>
    <submittedName>
        <fullName evidence="1">Uncharacterized protein</fullName>
    </submittedName>
</protein>
<keyword evidence="2" id="KW-1185">Reference proteome</keyword>
<proteinExistence type="predicted"/>